<dbReference type="InterPro" id="IPR026642">
    <property type="entry name" value="Glcci1/FAM117"/>
</dbReference>
<dbReference type="Proteomes" id="UP001162164">
    <property type="component" value="Unassembled WGS sequence"/>
</dbReference>
<keyword evidence="4" id="KW-1185">Reference proteome</keyword>
<evidence type="ECO:0000313" key="3">
    <source>
        <dbReference type="EMBL" id="KAJ8985035.1"/>
    </source>
</evidence>
<evidence type="ECO:0000256" key="2">
    <source>
        <dbReference type="SAM" id="MobiDB-lite"/>
    </source>
</evidence>
<proteinExistence type="predicted"/>
<reference evidence="3" key="1">
    <citation type="journal article" date="2023" name="Insect Mol. Biol.">
        <title>Genome sequencing provides insights into the evolution of gene families encoding plant cell wall-degrading enzymes in longhorned beetles.</title>
        <authorList>
            <person name="Shin N.R."/>
            <person name="Okamura Y."/>
            <person name="Kirsch R."/>
            <person name="Pauchet Y."/>
        </authorList>
    </citation>
    <scope>NUCLEOTIDE SEQUENCE</scope>
    <source>
        <strain evidence="3">MMC_N1</strain>
    </source>
</reference>
<feature type="compositionally biased region" description="Polar residues" evidence="2">
    <location>
        <begin position="66"/>
        <end position="88"/>
    </location>
</feature>
<feature type="region of interest" description="Disordered" evidence="2">
    <location>
        <begin position="1"/>
        <end position="88"/>
    </location>
</feature>
<dbReference type="PANTHER" id="PTHR14972">
    <property type="entry name" value="AGAP011572-PA"/>
    <property type="match status" value="1"/>
</dbReference>
<dbReference type="EMBL" id="JAPWTJ010000021">
    <property type="protein sequence ID" value="KAJ8985035.1"/>
    <property type="molecule type" value="Genomic_DNA"/>
</dbReference>
<feature type="compositionally biased region" description="Polar residues" evidence="2">
    <location>
        <begin position="1"/>
        <end position="20"/>
    </location>
</feature>
<evidence type="ECO:0000256" key="1">
    <source>
        <dbReference type="ARBA" id="ARBA00022553"/>
    </source>
</evidence>
<keyword evidence="1" id="KW-0597">Phosphoprotein</keyword>
<dbReference type="PANTHER" id="PTHR14972:SF8">
    <property type="entry name" value="GLUCOCORTICOID-INDUCED TRANSCRIPT 1 PROTEIN-LIKE ISOFORM X1"/>
    <property type="match status" value="1"/>
</dbReference>
<organism evidence="3 4">
    <name type="scientific">Molorchus minor</name>
    <dbReference type="NCBI Taxonomy" id="1323400"/>
    <lineage>
        <taxon>Eukaryota</taxon>
        <taxon>Metazoa</taxon>
        <taxon>Ecdysozoa</taxon>
        <taxon>Arthropoda</taxon>
        <taxon>Hexapoda</taxon>
        <taxon>Insecta</taxon>
        <taxon>Pterygota</taxon>
        <taxon>Neoptera</taxon>
        <taxon>Endopterygota</taxon>
        <taxon>Coleoptera</taxon>
        <taxon>Polyphaga</taxon>
        <taxon>Cucujiformia</taxon>
        <taxon>Chrysomeloidea</taxon>
        <taxon>Cerambycidae</taxon>
        <taxon>Lamiinae</taxon>
        <taxon>Monochamini</taxon>
        <taxon>Molorchus</taxon>
    </lineage>
</organism>
<feature type="compositionally biased region" description="Low complexity" evidence="2">
    <location>
        <begin position="39"/>
        <end position="50"/>
    </location>
</feature>
<comment type="caution">
    <text evidence="3">The sequence shown here is derived from an EMBL/GenBank/DDBJ whole genome shotgun (WGS) entry which is preliminary data.</text>
</comment>
<sequence>MSGQHNQSTPARIQKSSPNLAKQGPMKATIPMSSVLKQSSNLKSGNNSNSPAVSPTYYWKSRTSPDHSSGQRSPGSSAYKSKSKTFGSCSSDVISMRRTASLDTIYLKGHWPRENLFWHWHTGTLQIDKATQTDELDWSDSWKVHSISETDDKLDKHIRQKIRACILPLTFKANPVGMPLKPLPKSSIRNSVEGLNQEIERIVLKTGCESHSSRCDDNDKLYQITPEGHRAPLAELFRCTKSRIDHQPDRRMALLISYFAGDSQGSSPDHEAKLGTSPQINKFLAREPPDGCEKVHLKLVDDRKYVTLEHPGPPSTFKLKPSLGSAFQLLQPNVSNTVDQDLPIVPPRQDLN</sequence>
<gene>
    <name evidence="3" type="ORF">NQ317_016946</name>
</gene>
<accession>A0ABQ9K3X4</accession>
<evidence type="ECO:0000313" key="4">
    <source>
        <dbReference type="Proteomes" id="UP001162164"/>
    </source>
</evidence>
<name>A0ABQ9K3X4_9CUCU</name>
<dbReference type="Pfam" id="PF15388">
    <property type="entry name" value="FAM117"/>
    <property type="match status" value="3"/>
</dbReference>
<protein>
    <submittedName>
        <fullName evidence="3">Uncharacterized protein</fullName>
    </submittedName>
</protein>